<dbReference type="AlphaFoldDB" id="A0A7N2MQG8"/>
<sequence>MKEGISFVLDNLVATEEKIAVMGEVQLYRRKVSSLFTSTSMIILKTSHPQARDVEPVDLDKLNELPEYVDHEQDTQDETSSGGIENINDDVMNGIDLVLLE</sequence>
<reference evidence="2 3" key="1">
    <citation type="journal article" date="2016" name="G3 (Bethesda)">
        <title>First Draft Assembly and Annotation of the Genome of a California Endemic Oak Quercus lobata Nee (Fagaceae).</title>
        <authorList>
            <person name="Sork V.L."/>
            <person name="Fitz-Gibbon S.T."/>
            <person name="Puiu D."/>
            <person name="Crepeau M."/>
            <person name="Gugger P.F."/>
            <person name="Sherman R."/>
            <person name="Stevens K."/>
            <person name="Langley C.H."/>
            <person name="Pellegrini M."/>
            <person name="Salzberg S.L."/>
        </authorList>
    </citation>
    <scope>NUCLEOTIDE SEQUENCE [LARGE SCALE GENOMIC DNA]</scope>
    <source>
        <strain evidence="2 3">cv. SW786</strain>
    </source>
</reference>
<protein>
    <submittedName>
        <fullName evidence="2">Uncharacterized protein</fullName>
    </submittedName>
</protein>
<accession>A0A7N2MQG8</accession>
<dbReference type="Gramene" id="QL10p018251:mrna">
    <property type="protein sequence ID" value="QL10p018251:mrna"/>
    <property type="gene ID" value="QL10p018251"/>
</dbReference>
<name>A0A7N2MQG8_QUELO</name>
<proteinExistence type="predicted"/>
<dbReference type="EMBL" id="LRBV02000010">
    <property type="status" value="NOT_ANNOTATED_CDS"/>
    <property type="molecule type" value="Genomic_DNA"/>
</dbReference>
<reference evidence="2" key="2">
    <citation type="submission" date="2021-01" db="UniProtKB">
        <authorList>
            <consortium name="EnsemblPlants"/>
        </authorList>
    </citation>
    <scope>IDENTIFICATION</scope>
</reference>
<dbReference type="Proteomes" id="UP000594261">
    <property type="component" value="Chromosome 10"/>
</dbReference>
<organism evidence="2 3">
    <name type="scientific">Quercus lobata</name>
    <name type="common">Valley oak</name>
    <dbReference type="NCBI Taxonomy" id="97700"/>
    <lineage>
        <taxon>Eukaryota</taxon>
        <taxon>Viridiplantae</taxon>
        <taxon>Streptophyta</taxon>
        <taxon>Embryophyta</taxon>
        <taxon>Tracheophyta</taxon>
        <taxon>Spermatophyta</taxon>
        <taxon>Magnoliopsida</taxon>
        <taxon>eudicotyledons</taxon>
        <taxon>Gunneridae</taxon>
        <taxon>Pentapetalae</taxon>
        <taxon>rosids</taxon>
        <taxon>fabids</taxon>
        <taxon>Fagales</taxon>
        <taxon>Fagaceae</taxon>
        <taxon>Quercus</taxon>
    </lineage>
</organism>
<evidence type="ECO:0000256" key="1">
    <source>
        <dbReference type="SAM" id="MobiDB-lite"/>
    </source>
</evidence>
<feature type="compositionally biased region" description="Basic and acidic residues" evidence="1">
    <location>
        <begin position="65"/>
        <end position="74"/>
    </location>
</feature>
<dbReference type="EnsemblPlants" id="QL10p018251:mrna">
    <property type="protein sequence ID" value="QL10p018251:mrna"/>
    <property type="gene ID" value="QL10p018251"/>
</dbReference>
<evidence type="ECO:0000313" key="3">
    <source>
        <dbReference type="Proteomes" id="UP000594261"/>
    </source>
</evidence>
<dbReference type="InParanoid" id="A0A7N2MQG8"/>
<keyword evidence="3" id="KW-1185">Reference proteome</keyword>
<feature type="region of interest" description="Disordered" evidence="1">
    <location>
        <begin position="65"/>
        <end position="89"/>
    </location>
</feature>
<evidence type="ECO:0000313" key="2">
    <source>
        <dbReference type="EnsemblPlants" id="QL10p018251:mrna"/>
    </source>
</evidence>